<feature type="domain" description="Flagellar hook protein FlgE/F/G-like D1" evidence="6">
    <location>
        <begin position="90"/>
        <end position="150"/>
    </location>
</feature>
<dbReference type="HOGENOM" id="CLU_013687_0_0_5"/>
<comment type="similarity">
    <text evidence="2 4">Belongs to the flagella basal body rod proteins family.</text>
</comment>
<evidence type="ECO:0000256" key="2">
    <source>
        <dbReference type="ARBA" id="ARBA00009677"/>
    </source>
</evidence>
<keyword evidence="7" id="KW-0969">Cilium</keyword>
<geneLocation type="plasmid" evidence="7 8">
    <name>pOC167</name>
</geneLocation>
<evidence type="ECO:0000256" key="4">
    <source>
        <dbReference type="RuleBase" id="RU362116"/>
    </source>
</evidence>
<evidence type="ECO:0000259" key="6">
    <source>
        <dbReference type="Pfam" id="PF22692"/>
    </source>
</evidence>
<dbReference type="PANTHER" id="PTHR30435">
    <property type="entry name" value="FLAGELLAR PROTEIN"/>
    <property type="match status" value="1"/>
</dbReference>
<dbReference type="KEGG" id="ocg:OCA5_pOC16700950"/>
<keyword evidence="7" id="KW-0614">Plasmid</keyword>
<evidence type="ECO:0000313" key="7">
    <source>
        <dbReference type="EMBL" id="AEI08292.1"/>
    </source>
</evidence>
<protein>
    <submittedName>
        <fullName evidence="7">Flagellar basal-body rod protein FlgF</fullName>
    </submittedName>
</protein>
<gene>
    <name evidence="7" type="primary">flgF</name>
    <name evidence="7" type="ordered locus">OCA5_pOC16700950</name>
</gene>
<proteinExistence type="inferred from homology"/>
<evidence type="ECO:0000259" key="5">
    <source>
        <dbReference type="Pfam" id="PF06429"/>
    </source>
</evidence>
<dbReference type="Proteomes" id="UP000007730">
    <property type="component" value="Plasmid pOC167"/>
</dbReference>
<keyword evidence="7" id="KW-0966">Cell projection</keyword>
<dbReference type="Pfam" id="PF22692">
    <property type="entry name" value="LlgE_F_G_D1"/>
    <property type="match status" value="1"/>
</dbReference>
<comment type="subcellular location">
    <subcellularLocation>
        <location evidence="1 4">Bacterial flagellum basal body</location>
    </subcellularLocation>
</comment>
<dbReference type="KEGG" id="oca:OCAR_7719"/>
<sequence>MSDKEIIGLAALIALRRHVDSVANNVANLTTPAFKAGRVQFKEYLTEAEEADSPAMAKRSLVSTSHFTDFSVGGMRTTGNPLDVALTDDDAFFVVDTPGGPRYTRSGAFTLNADGKLATIDGKPVLTSIGHLVVQPRDGPVTIAGDGSISTRQGRIAGLRLVRFADRREVKPEGGGLFSAAHSPLEVPSGAGRLAIGVLETSNVREADEMSRLIAASNAYETLTKVVFKSESPDELRKLAGED</sequence>
<accession>B6JK66</accession>
<feature type="domain" description="Flagellar basal-body/hook protein C-terminal" evidence="5">
    <location>
        <begin position="197"/>
        <end position="227"/>
    </location>
</feature>
<dbReference type="SUPFAM" id="SSF117143">
    <property type="entry name" value="Flagellar hook protein flgE"/>
    <property type="match status" value="1"/>
</dbReference>
<dbReference type="InterPro" id="IPR053967">
    <property type="entry name" value="LlgE_F_G-like_D1"/>
</dbReference>
<dbReference type="OrthoDB" id="9804559at2"/>
<dbReference type="eggNOG" id="COG4786">
    <property type="taxonomic scope" value="Bacteria"/>
</dbReference>
<dbReference type="GO" id="GO:0009425">
    <property type="term" value="C:bacterial-type flagellum basal body"/>
    <property type="evidence" value="ECO:0007669"/>
    <property type="project" value="UniProtKB-SubCell"/>
</dbReference>
<dbReference type="NCBIfam" id="TIGR03506">
    <property type="entry name" value="FlgEFG_subfam"/>
    <property type="match status" value="1"/>
</dbReference>
<dbReference type="EMBL" id="CP002828">
    <property type="protein sequence ID" value="AEI08292.1"/>
    <property type="molecule type" value="Genomic_DNA"/>
</dbReference>
<dbReference type="Pfam" id="PF06429">
    <property type="entry name" value="Flg_bbr_C"/>
    <property type="match status" value="1"/>
</dbReference>
<name>B6JK66_AFIC5</name>
<dbReference type="PANTHER" id="PTHR30435:SF19">
    <property type="entry name" value="FLAGELLAR BASAL-BODY ROD PROTEIN FLGG"/>
    <property type="match status" value="1"/>
</dbReference>
<keyword evidence="3 4" id="KW-0975">Bacterial flagellum</keyword>
<dbReference type="GO" id="GO:0071978">
    <property type="term" value="P:bacterial-type flagellum-dependent swarming motility"/>
    <property type="evidence" value="ECO:0007669"/>
    <property type="project" value="TreeGrafter"/>
</dbReference>
<keyword evidence="8" id="KW-1185">Reference proteome</keyword>
<keyword evidence="7" id="KW-0282">Flagellum</keyword>
<evidence type="ECO:0000256" key="1">
    <source>
        <dbReference type="ARBA" id="ARBA00004117"/>
    </source>
</evidence>
<dbReference type="RefSeq" id="WP_012564840.1">
    <property type="nucleotide sequence ID" value="NC_011386.1"/>
</dbReference>
<evidence type="ECO:0000313" key="8">
    <source>
        <dbReference type="Proteomes" id="UP000007730"/>
    </source>
</evidence>
<reference evidence="7 8" key="1">
    <citation type="journal article" date="2011" name="J. Bacteriol.">
        <title>Complete genome sequences of the chemolithoautotrophic Oligotropha carboxidovorans strains OM4 and OM5.</title>
        <authorList>
            <person name="Volland S."/>
            <person name="Rachinger M."/>
            <person name="Strittmatter A."/>
            <person name="Daniel R."/>
            <person name="Gottschalk G."/>
            <person name="Meyer O."/>
        </authorList>
    </citation>
    <scope>NUCLEOTIDE SEQUENCE [LARGE SCALE GENOMIC DNA]</scope>
    <source>
        <strain evidence="8">ATCC 49405 / DSM 1227 / KCTC 32145 / OM5</strain>
        <plasmid evidence="7">pOC167</plasmid>
    </source>
</reference>
<dbReference type="InterPro" id="IPR020013">
    <property type="entry name" value="Flagellar_FlgE/F/G"/>
</dbReference>
<evidence type="ECO:0000256" key="3">
    <source>
        <dbReference type="ARBA" id="ARBA00023143"/>
    </source>
</evidence>
<dbReference type="InterPro" id="IPR010930">
    <property type="entry name" value="Flg_bb/hook_C_dom"/>
</dbReference>
<dbReference type="InterPro" id="IPR037925">
    <property type="entry name" value="FlgE/F/G-like"/>
</dbReference>
<organism evidence="7 8">
    <name type="scientific">Afipia carboxidovorans (strain ATCC 49405 / DSM 1227 / KCTC 32145 / OM5)</name>
    <name type="common">Oligotropha carboxidovorans</name>
    <dbReference type="NCBI Taxonomy" id="504832"/>
    <lineage>
        <taxon>Bacteria</taxon>
        <taxon>Pseudomonadati</taxon>
        <taxon>Pseudomonadota</taxon>
        <taxon>Alphaproteobacteria</taxon>
        <taxon>Hyphomicrobiales</taxon>
        <taxon>Nitrobacteraceae</taxon>
        <taxon>Afipia</taxon>
    </lineage>
</organism>
<dbReference type="AlphaFoldDB" id="B6JK66"/>